<protein>
    <submittedName>
        <fullName evidence="1">Uncharacterized protein</fullName>
    </submittedName>
</protein>
<name>A0A8X6TN87_NEPPI</name>
<comment type="caution">
    <text evidence="1">The sequence shown here is derived from an EMBL/GenBank/DDBJ whole genome shotgun (WGS) entry which is preliminary data.</text>
</comment>
<sequence length="106" mass="12366">MIVLSRIQKDPMDLETFLQNRITILQENTSINYWSHMTSEESSTDILSRGMDPDKLINNRLWFNGSTLLSDSVYPKNVIPMSNEYKEFKAEFKKCQCGEPKTFSCF</sequence>
<dbReference type="AlphaFoldDB" id="A0A8X6TN87"/>
<gene>
    <name evidence="1" type="primary">X975_01402</name>
    <name evidence="1" type="ORF">NPIL_697661</name>
</gene>
<dbReference type="EMBL" id="BMAW01107348">
    <property type="protein sequence ID" value="GFT28850.1"/>
    <property type="molecule type" value="Genomic_DNA"/>
</dbReference>
<proteinExistence type="predicted"/>
<organism evidence="1 2">
    <name type="scientific">Nephila pilipes</name>
    <name type="common">Giant wood spider</name>
    <name type="synonym">Nephila maculata</name>
    <dbReference type="NCBI Taxonomy" id="299642"/>
    <lineage>
        <taxon>Eukaryota</taxon>
        <taxon>Metazoa</taxon>
        <taxon>Ecdysozoa</taxon>
        <taxon>Arthropoda</taxon>
        <taxon>Chelicerata</taxon>
        <taxon>Arachnida</taxon>
        <taxon>Araneae</taxon>
        <taxon>Araneomorphae</taxon>
        <taxon>Entelegynae</taxon>
        <taxon>Araneoidea</taxon>
        <taxon>Nephilidae</taxon>
        <taxon>Nephila</taxon>
    </lineage>
</organism>
<accession>A0A8X6TN87</accession>
<reference evidence="1" key="1">
    <citation type="submission" date="2020-08" db="EMBL/GenBank/DDBJ databases">
        <title>Multicomponent nature underlies the extraordinary mechanical properties of spider dragline silk.</title>
        <authorList>
            <person name="Kono N."/>
            <person name="Nakamura H."/>
            <person name="Mori M."/>
            <person name="Yoshida Y."/>
            <person name="Ohtoshi R."/>
            <person name="Malay A.D."/>
            <person name="Moran D.A.P."/>
            <person name="Tomita M."/>
            <person name="Numata K."/>
            <person name="Arakawa K."/>
        </authorList>
    </citation>
    <scope>NUCLEOTIDE SEQUENCE</scope>
</reference>
<keyword evidence="2" id="KW-1185">Reference proteome</keyword>
<dbReference type="Proteomes" id="UP000887013">
    <property type="component" value="Unassembled WGS sequence"/>
</dbReference>
<evidence type="ECO:0000313" key="1">
    <source>
        <dbReference type="EMBL" id="GFT28850.1"/>
    </source>
</evidence>
<dbReference type="OrthoDB" id="6434123at2759"/>
<evidence type="ECO:0000313" key="2">
    <source>
        <dbReference type="Proteomes" id="UP000887013"/>
    </source>
</evidence>